<dbReference type="EMBL" id="CP003532">
    <property type="protein sequence ID" value="AFK07484.1"/>
    <property type="molecule type" value="Genomic_DNA"/>
</dbReference>
<organism evidence="1 2">
    <name type="scientific">Mesotoga prima MesG1.Ag.4.2</name>
    <dbReference type="NCBI Taxonomy" id="660470"/>
    <lineage>
        <taxon>Bacteria</taxon>
        <taxon>Thermotogati</taxon>
        <taxon>Thermotogota</taxon>
        <taxon>Thermotogae</taxon>
        <taxon>Kosmotogales</taxon>
        <taxon>Kosmotogaceae</taxon>
        <taxon>Mesotoga</taxon>
    </lineage>
</organism>
<keyword evidence="2" id="KW-1185">Reference proteome</keyword>
<evidence type="ECO:0008006" key="3">
    <source>
        <dbReference type="Google" id="ProtNLM"/>
    </source>
</evidence>
<gene>
    <name evidence="1" type="ORF">Theba_1833</name>
</gene>
<protein>
    <recommendedName>
        <fullName evidence="3">N-acetyltransferase domain-containing protein</fullName>
    </recommendedName>
</protein>
<name>I2F6D1_9BACT</name>
<proteinExistence type="predicted"/>
<dbReference type="HOGENOM" id="CLU_1765857_0_0_0"/>
<dbReference type="eggNOG" id="ENOG5032RD1">
    <property type="taxonomic scope" value="Bacteria"/>
</dbReference>
<dbReference type="KEGG" id="mpg:Theba_1833"/>
<dbReference type="Proteomes" id="UP000002881">
    <property type="component" value="Chromosome"/>
</dbReference>
<reference evidence="1 2" key="1">
    <citation type="journal article" date="2012" name="Genome Biol. Evol.">
        <title>Genome Sequence of the Mesophilic Thermotogales Bacterium Mesotoga prima MesG1.Ag.4.2 Reveals the Largest Thermotogales Genome To Date.</title>
        <authorList>
            <person name="Zhaxybayeva O."/>
            <person name="Swithers K.S."/>
            <person name="Foght J."/>
            <person name="Green A.G."/>
            <person name="Bruce D."/>
            <person name="Detter C."/>
            <person name="Han S."/>
            <person name="Teshima H."/>
            <person name="Han J."/>
            <person name="Woyke T."/>
            <person name="Pitluck S."/>
            <person name="Nolan M."/>
            <person name="Ivanova N."/>
            <person name="Pati A."/>
            <person name="Land M.L."/>
            <person name="Dlutek M."/>
            <person name="Doolittle W.F."/>
            <person name="Noll K.M."/>
            <person name="Nesbo C.L."/>
        </authorList>
    </citation>
    <scope>NUCLEOTIDE SEQUENCE [LARGE SCALE GENOMIC DNA]</scope>
    <source>
        <strain evidence="2">mesG1.Ag.4.2</strain>
    </source>
</reference>
<accession>I2F6D1</accession>
<dbReference type="AlphaFoldDB" id="I2F6D1"/>
<dbReference type="STRING" id="660470.Theba_1833"/>
<sequence>MRALCALMEREMAPKKIGWYEGFNGRDSLFGFVSYAEEIPVAFFEVMPSLLSPYSIPKSLSTALISCIYNSHDSTYDYRSELIQLSVEECRKRGFGSVEALSGKKSSFSNGLASFFLQNGFEDLETVDSSVIMFSGRDDIDLLIRNL</sequence>
<evidence type="ECO:0000313" key="2">
    <source>
        <dbReference type="Proteomes" id="UP000002881"/>
    </source>
</evidence>
<evidence type="ECO:0000313" key="1">
    <source>
        <dbReference type="EMBL" id="AFK07484.1"/>
    </source>
</evidence>